<proteinExistence type="predicted"/>
<feature type="region of interest" description="Disordered" evidence="1">
    <location>
        <begin position="1"/>
        <end position="21"/>
    </location>
</feature>
<dbReference type="PROSITE" id="PS50181">
    <property type="entry name" value="FBOX"/>
    <property type="match status" value="1"/>
</dbReference>
<dbReference type="PROSITE" id="PS50127">
    <property type="entry name" value="UBC_2"/>
    <property type="match status" value="1"/>
</dbReference>
<accession>A0A1D1VDM8</accession>
<dbReference type="OrthoDB" id="10069349at2759"/>
<dbReference type="SMART" id="SM00212">
    <property type="entry name" value="UBCc"/>
    <property type="match status" value="1"/>
</dbReference>
<dbReference type="EMBL" id="BDGG01000005">
    <property type="protein sequence ID" value="GAU99739.1"/>
    <property type="molecule type" value="Genomic_DNA"/>
</dbReference>
<dbReference type="AlphaFoldDB" id="A0A1D1VDM8"/>
<evidence type="ECO:0000256" key="1">
    <source>
        <dbReference type="SAM" id="MobiDB-lite"/>
    </source>
</evidence>
<dbReference type="STRING" id="947166.A0A1D1VDM8"/>
<keyword evidence="5" id="KW-1185">Reference proteome</keyword>
<feature type="domain" description="UBC core" evidence="2">
    <location>
        <begin position="464"/>
        <end position="637"/>
    </location>
</feature>
<dbReference type="Gene3D" id="3.10.110.10">
    <property type="entry name" value="Ubiquitin Conjugating Enzyme"/>
    <property type="match status" value="1"/>
</dbReference>
<evidence type="ECO:0000313" key="4">
    <source>
        <dbReference type="EMBL" id="GAU99739.1"/>
    </source>
</evidence>
<dbReference type="Proteomes" id="UP000186922">
    <property type="component" value="Unassembled WGS sequence"/>
</dbReference>
<reference evidence="4 5" key="1">
    <citation type="journal article" date="2016" name="Nat. Commun.">
        <title>Extremotolerant tardigrade genome and improved radiotolerance of human cultured cells by tardigrade-unique protein.</title>
        <authorList>
            <person name="Hashimoto T."/>
            <person name="Horikawa D.D."/>
            <person name="Saito Y."/>
            <person name="Kuwahara H."/>
            <person name="Kozuka-Hata H."/>
            <person name="Shin-I T."/>
            <person name="Minakuchi Y."/>
            <person name="Ohishi K."/>
            <person name="Motoyama A."/>
            <person name="Aizu T."/>
            <person name="Enomoto A."/>
            <person name="Kondo K."/>
            <person name="Tanaka S."/>
            <person name="Hara Y."/>
            <person name="Koshikawa S."/>
            <person name="Sagara H."/>
            <person name="Miura T."/>
            <person name="Yokobori S."/>
            <person name="Miyagawa K."/>
            <person name="Suzuki Y."/>
            <person name="Kubo T."/>
            <person name="Oyama M."/>
            <person name="Kohara Y."/>
            <person name="Fujiyama A."/>
            <person name="Arakawa K."/>
            <person name="Katayama T."/>
            <person name="Toyoda A."/>
            <person name="Kunieda T."/>
        </authorList>
    </citation>
    <scope>NUCLEOTIDE SEQUENCE [LARGE SCALE GENOMIC DNA]</scope>
    <source>
        <strain evidence="4 5">YOKOZUNA-1</strain>
    </source>
</reference>
<evidence type="ECO:0000259" key="2">
    <source>
        <dbReference type="PROSITE" id="PS50127"/>
    </source>
</evidence>
<evidence type="ECO:0008006" key="6">
    <source>
        <dbReference type="Google" id="ProtNLM"/>
    </source>
</evidence>
<dbReference type="InterPro" id="IPR001810">
    <property type="entry name" value="F-box_dom"/>
</dbReference>
<organism evidence="4 5">
    <name type="scientific">Ramazzottius varieornatus</name>
    <name type="common">Water bear</name>
    <name type="synonym">Tardigrade</name>
    <dbReference type="NCBI Taxonomy" id="947166"/>
    <lineage>
        <taxon>Eukaryota</taxon>
        <taxon>Metazoa</taxon>
        <taxon>Ecdysozoa</taxon>
        <taxon>Tardigrada</taxon>
        <taxon>Eutardigrada</taxon>
        <taxon>Parachela</taxon>
        <taxon>Hypsibioidea</taxon>
        <taxon>Ramazzottiidae</taxon>
        <taxon>Ramazzottius</taxon>
    </lineage>
</organism>
<evidence type="ECO:0000313" key="5">
    <source>
        <dbReference type="Proteomes" id="UP000186922"/>
    </source>
</evidence>
<sequence length="649" mass="73798">MDVDMGDESSNGHSRGGLPSLHDTKLEADLRALLAKLSGQCITASLTSDIIAALKDINRHLHASVIYVHFCRQDEPDRTLSADNEEKLRSYLGFGTNDERWNTLLARQREVHGILTRLKDAIKATRLDLVQKSLGLRTRNPKDGLWVSSLRKAPAELAEEAGEKQSTARWLNEVIPGLTQFLDILSSQDFFSLLWERLFGQDMVGKTESSNGHQEDISLPVSSCQPVLAPASAEPSLLNLKREDLAAMEDLGCGKNAQGVLEGTEAFDLGKVRELPYDIQWQIRKYVEFNRMTSENTIRQHIQLQTVPVIPEQHEKKSVTADMLPFDLWRKILRYVDDDDSVLYSLIEASEKFRTLLRQETRERINRPEYWKNALIRRGVNVYSYPSTCPKKDRKNWNDNQWYDRYKKYVKTLACFCCFSRLSTVASGKPVVTHEFHGRISIEATRLARGQAGALDAEENQDHVARPRLKDIGIQVLGVQFCDWDVAKSPAQQTSFDNLIVTLLGPPNTPYVGGRFQLLIHFPVAFPFEPPQARMLTKIVSPYFTDHGDFYYKFNSVCGGGTNLALPTYREYWLLIYDIGYIVNIVARYLTFMDLDKVDGETPAQLIVVNQKHNELFEKNRVAFDAQARKCTAENAMAHWDVRSKGFSS</sequence>
<evidence type="ECO:0000259" key="3">
    <source>
        <dbReference type="PROSITE" id="PS50181"/>
    </source>
</evidence>
<dbReference type="InterPro" id="IPR000608">
    <property type="entry name" value="UBC"/>
</dbReference>
<gene>
    <name evidence="4" type="primary">RvY_10695-1</name>
    <name evidence="4" type="synonym">RvY_10695.1</name>
    <name evidence="4" type="ORF">RvY_10695</name>
</gene>
<dbReference type="SUPFAM" id="SSF54495">
    <property type="entry name" value="UBC-like"/>
    <property type="match status" value="1"/>
</dbReference>
<dbReference type="CDD" id="cd00195">
    <property type="entry name" value="UBCc_UEV"/>
    <property type="match status" value="1"/>
</dbReference>
<feature type="domain" description="F-box" evidence="3">
    <location>
        <begin position="318"/>
        <end position="374"/>
    </location>
</feature>
<protein>
    <recommendedName>
        <fullName evidence="6">UBC core domain-containing protein</fullName>
    </recommendedName>
</protein>
<name>A0A1D1VDM8_RAMVA</name>
<dbReference type="Pfam" id="PF00179">
    <property type="entry name" value="UQ_con"/>
    <property type="match status" value="1"/>
</dbReference>
<comment type="caution">
    <text evidence="4">The sequence shown here is derived from an EMBL/GenBank/DDBJ whole genome shotgun (WGS) entry which is preliminary data.</text>
</comment>
<dbReference type="InterPro" id="IPR016135">
    <property type="entry name" value="UBQ-conjugating_enzyme/RWD"/>
</dbReference>